<evidence type="ECO:0000313" key="3">
    <source>
        <dbReference type="Proteomes" id="UP000598174"/>
    </source>
</evidence>
<feature type="compositionally biased region" description="Basic and acidic residues" evidence="1">
    <location>
        <begin position="59"/>
        <end position="68"/>
    </location>
</feature>
<evidence type="ECO:0000313" key="2">
    <source>
        <dbReference type="EMBL" id="GIE12285.1"/>
    </source>
</evidence>
<feature type="compositionally biased region" description="Basic and acidic residues" evidence="1">
    <location>
        <begin position="1"/>
        <end position="11"/>
    </location>
</feature>
<dbReference type="AlphaFoldDB" id="A0A919MH51"/>
<sequence length="89" mass="9300">MHERTATRGRDGGGQTLLTGTRGDRAGDRGAVSFGRGHGLVTVVGTQFPAERDEEGEGGDGRGGRGDRCQPGPQSGATNRNPTPRTVRR</sequence>
<gene>
    <name evidence="2" type="ORF">Afe05nite_41250</name>
</gene>
<feature type="region of interest" description="Disordered" evidence="1">
    <location>
        <begin position="1"/>
        <end position="89"/>
    </location>
</feature>
<name>A0A919MH51_9ACTN</name>
<dbReference type="EMBL" id="BOMM01000038">
    <property type="protein sequence ID" value="GIE12285.1"/>
    <property type="molecule type" value="Genomic_DNA"/>
</dbReference>
<dbReference type="Proteomes" id="UP000598174">
    <property type="component" value="Unassembled WGS sequence"/>
</dbReference>
<evidence type="ECO:0000256" key="1">
    <source>
        <dbReference type="SAM" id="MobiDB-lite"/>
    </source>
</evidence>
<proteinExistence type="predicted"/>
<accession>A0A919MH51</accession>
<organism evidence="2 3">
    <name type="scientific">Paractinoplanes ferrugineus</name>
    <dbReference type="NCBI Taxonomy" id="113564"/>
    <lineage>
        <taxon>Bacteria</taxon>
        <taxon>Bacillati</taxon>
        <taxon>Actinomycetota</taxon>
        <taxon>Actinomycetes</taxon>
        <taxon>Micromonosporales</taxon>
        <taxon>Micromonosporaceae</taxon>
        <taxon>Paractinoplanes</taxon>
    </lineage>
</organism>
<keyword evidence="3" id="KW-1185">Reference proteome</keyword>
<feature type="compositionally biased region" description="Low complexity" evidence="1">
    <location>
        <begin position="78"/>
        <end position="89"/>
    </location>
</feature>
<comment type="caution">
    <text evidence="2">The sequence shown here is derived from an EMBL/GenBank/DDBJ whole genome shotgun (WGS) entry which is preliminary data.</text>
</comment>
<protein>
    <submittedName>
        <fullName evidence="2">Uncharacterized protein</fullName>
    </submittedName>
</protein>
<reference evidence="2" key="1">
    <citation type="submission" date="2021-01" db="EMBL/GenBank/DDBJ databases">
        <title>Whole genome shotgun sequence of Actinoplanes ferrugineus NBRC 15555.</title>
        <authorList>
            <person name="Komaki H."/>
            <person name="Tamura T."/>
        </authorList>
    </citation>
    <scope>NUCLEOTIDE SEQUENCE</scope>
    <source>
        <strain evidence="2">NBRC 15555</strain>
    </source>
</reference>